<gene>
    <name evidence="3" type="ORF">GCM10009416_33520</name>
</gene>
<organism evidence="3 4">
    <name type="scientific">Craurococcus roseus</name>
    <dbReference type="NCBI Taxonomy" id="77585"/>
    <lineage>
        <taxon>Bacteria</taxon>
        <taxon>Pseudomonadati</taxon>
        <taxon>Pseudomonadota</taxon>
        <taxon>Alphaproteobacteria</taxon>
        <taxon>Acetobacterales</taxon>
        <taxon>Acetobacteraceae</taxon>
        <taxon>Craurococcus</taxon>
    </lineage>
</organism>
<comment type="caution">
    <text evidence="3">The sequence shown here is derived from an EMBL/GenBank/DDBJ whole genome shotgun (WGS) entry which is preliminary data.</text>
</comment>
<dbReference type="Proteomes" id="UP001501588">
    <property type="component" value="Unassembled WGS sequence"/>
</dbReference>
<keyword evidence="1" id="KW-0479">Metal-binding</keyword>
<dbReference type="InterPro" id="IPR017969">
    <property type="entry name" value="Heavy-metal-associated_CS"/>
</dbReference>
<accession>A0ABN1FK21</accession>
<dbReference type="InterPro" id="IPR006121">
    <property type="entry name" value="HMA_dom"/>
</dbReference>
<dbReference type="EMBL" id="BAAAFZ010000053">
    <property type="protein sequence ID" value="GAA0592433.1"/>
    <property type="molecule type" value="Genomic_DNA"/>
</dbReference>
<dbReference type="CDD" id="cd00371">
    <property type="entry name" value="HMA"/>
    <property type="match status" value="1"/>
</dbReference>
<name>A0ABN1FK21_9PROT</name>
<protein>
    <submittedName>
        <fullName evidence="3">Heavy-metal-associated domain-containing protein</fullName>
    </submittedName>
</protein>
<dbReference type="RefSeq" id="WP_343896521.1">
    <property type="nucleotide sequence ID" value="NZ_BAAAFZ010000053.1"/>
</dbReference>
<dbReference type="Pfam" id="PF00403">
    <property type="entry name" value="HMA"/>
    <property type="match status" value="1"/>
</dbReference>
<evidence type="ECO:0000313" key="3">
    <source>
        <dbReference type="EMBL" id="GAA0592433.1"/>
    </source>
</evidence>
<evidence type="ECO:0000313" key="4">
    <source>
        <dbReference type="Proteomes" id="UP001501588"/>
    </source>
</evidence>
<evidence type="ECO:0000256" key="1">
    <source>
        <dbReference type="ARBA" id="ARBA00022723"/>
    </source>
</evidence>
<dbReference type="InterPro" id="IPR036163">
    <property type="entry name" value="HMA_dom_sf"/>
</dbReference>
<reference evidence="3 4" key="1">
    <citation type="journal article" date="2019" name="Int. J. Syst. Evol. Microbiol.">
        <title>The Global Catalogue of Microorganisms (GCM) 10K type strain sequencing project: providing services to taxonomists for standard genome sequencing and annotation.</title>
        <authorList>
            <consortium name="The Broad Institute Genomics Platform"/>
            <consortium name="The Broad Institute Genome Sequencing Center for Infectious Disease"/>
            <person name="Wu L."/>
            <person name="Ma J."/>
        </authorList>
    </citation>
    <scope>NUCLEOTIDE SEQUENCE [LARGE SCALE GENOMIC DNA]</scope>
    <source>
        <strain evidence="3 4">JCM 9933</strain>
    </source>
</reference>
<dbReference type="PROSITE" id="PS01047">
    <property type="entry name" value="HMA_1"/>
    <property type="match status" value="1"/>
</dbReference>
<evidence type="ECO:0000259" key="2">
    <source>
        <dbReference type="PROSITE" id="PS50846"/>
    </source>
</evidence>
<feature type="domain" description="HMA" evidence="2">
    <location>
        <begin position="1"/>
        <end position="63"/>
    </location>
</feature>
<dbReference type="SUPFAM" id="SSF55008">
    <property type="entry name" value="HMA, heavy metal-associated domain"/>
    <property type="match status" value="1"/>
</dbReference>
<dbReference type="Gene3D" id="3.30.70.100">
    <property type="match status" value="1"/>
</dbReference>
<sequence>MLRFKVANMSCGGCARAVTAALRGVDPAARIAVDLERREVAVEGTAGAEGFAGALREAGFEGQALPA</sequence>
<dbReference type="PROSITE" id="PS50846">
    <property type="entry name" value="HMA_2"/>
    <property type="match status" value="1"/>
</dbReference>
<keyword evidence="4" id="KW-1185">Reference proteome</keyword>
<proteinExistence type="predicted"/>